<dbReference type="OrthoDB" id="8862550at2759"/>
<keyword evidence="4" id="KW-1185">Reference proteome</keyword>
<feature type="compositionally biased region" description="Polar residues" evidence="2">
    <location>
        <begin position="16"/>
        <end position="27"/>
    </location>
</feature>
<dbReference type="AlphaFoldDB" id="A0A8C5LK86"/>
<proteinExistence type="predicted"/>
<dbReference type="Ensembl" id="ENSLLET00000001593.1">
    <property type="protein sequence ID" value="ENSLLEP00000001516.1"/>
    <property type="gene ID" value="ENSLLEG00000000996.1"/>
</dbReference>
<evidence type="ECO:0000313" key="3">
    <source>
        <dbReference type="Ensembl" id="ENSLLEP00000001516.1"/>
    </source>
</evidence>
<evidence type="ECO:0000256" key="1">
    <source>
        <dbReference type="SAM" id="Coils"/>
    </source>
</evidence>
<reference evidence="3" key="1">
    <citation type="submission" date="2025-08" db="UniProtKB">
        <authorList>
            <consortium name="Ensembl"/>
        </authorList>
    </citation>
    <scope>IDENTIFICATION</scope>
</reference>
<accession>A0A8C5LK86</accession>
<reference evidence="3" key="2">
    <citation type="submission" date="2025-09" db="UniProtKB">
        <authorList>
            <consortium name="Ensembl"/>
        </authorList>
    </citation>
    <scope>IDENTIFICATION</scope>
</reference>
<dbReference type="Gene3D" id="3.30.70.1820">
    <property type="entry name" value="L1 transposable element, RRM domain"/>
    <property type="match status" value="1"/>
</dbReference>
<organism evidence="3 4">
    <name type="scientific">Leptobrachium leishanense</name>
    <name type="common">Leishan spiny toad</name>
    <dbReference type="NCBI Taxonomy" id="445787"/>
    <lineage>
        <taxon>Eukaryota</taxon>
        <taxon>Metazoa</taxon>
        <taxon>Chordata</taxon>
        <taxon>Craniata</taxon>
        <taxon>Vertebrata</taxon>
        <taxon>Euteleostomi</taxon>
        <taxon>Amphibia</taxon>
        <taxon>Batrachia</taxon>
        <taxon>Anura</taxon>
        <taxon>Pelobatoidea</taxon>
        <taxon>Megophryidae</taxon>
        <taxon>Leptobrachium</taxon>
    </lineage>
</organism>
<keyword evidence="1" id="KW-0175">Coiled coil</keyword>
<dbReference type="GeneTree" id="ENSGT01010000228630"/>
<name>A0A8C5LK86_9ANUR</name>
<sequence>MHLAKAMVRGRKCNPTAATPGTLSTPHPTRLEAFFTPREAPTSPMRPSNMAASPATATFSLPELGAASQRIERILAEMPTRADIREIVAEVRDSLQQDINPLRAEVESVENRVVALEQTAARATDQAVEECPMSTAASGIWRRLDDLDKRSRRHNLRIRGVPETETATRPYLVGLFNYLLDSREVTSGDLARAHRALRPPPSTSSAPPRDIICCLVSFVLKDRLYAAARSQQTWNYGGAKIAIFNDLSPTTLQARRLLHPLTQALQTEKIPYRWGFPLSLSVRHNNSQLVLRTPEDVPHFLNSLGLPCMAITNWEIFDFKPPQVTEAVAQRRRPSHLPRPMDSQDATGE</sequence>
<dbReference type="PANTHER" id="PTHR11505">
    <property type="entry name" value="L1 TRANSPOSABLE ELEMENT-RELATED"/>
    <property type="match status" value="1"/>
</dbReference>
<evidence type="ECO:0000256" key="2">
    <source>
        <dbReference type="SAM" id="MobiDB-lite"/>
    </source>
</evidence>
<dbReference type="InterPro" id="IPR004244">
    <property type="entry name" value="Transposase_22"/>
</dbReference>
<protein>
    <submittedName>
        <fullName evidence="3">Uncharacterized protein</fullName>
    </submittedName>
</protein>
<dbReference type="Proteomes" id="UP000694569">
    <property type="component" value="Unplaced"/>
</dbReference>
<evidence type="ECO:0000313" key="4">
    <source>
        <dbReference type="Proteomes" id="UP000694569"/>
    </source>
</evidence>
<feature type="coiled-coil region" evidence="1">
    <location>
        <begin position="92"/>
        <end position="126"/>
    </location>
</feature>
<feature type="region of interest" description="Disordered" evidence="2">
    <location>
        <begin position="328"/>
        <end position="349"/>
    </location>
</feature>
<feature type="region of interest" description="Disordered" evidence="2">
    <location>
        <begin position="1"/>
        <end position="29"/>
    </location>
</feature>